<evidence type="ECO:0000256" key="1">
    <source>
        <dbReference type="ARBA" id="ARBA00001946"/>
    </source>
</evidence>
<comment type="caution">
    <text evidence="10">The sequence shown here is derived from an EMBL/GenBank/DDBJ whole genome shotgun (WGS) entry which is preliminary data.</text>
</comment>
<protein>
    <recommendedName>
        <fullName evidence="2">diguanylate cyclase</fullName>
        <ecNumber evidence="2">2.7.7.65</ecNumber>
    </recommendedName>
</protein>
<dbReference type="CDD" id="cd00088">
    <property type="entry name" value="HPT"/>
    <property type="match status" value="1"/>
</dbReference>
<dbReference type="SMART" id="SM00448">
    <property type="entry name" value="REC"/>
    <property type="match status" value="1"/>
</dbReference>
<dbReference type="CDD" id="cd01949">
    <property type="entry name" value="GGDEF"/>
    <property type="match status" value="1"/>
</dbReference>
<evidence type="ECO:0000256" key="6">
    <source>
        <dbReference type="PROSITE-ProRule" id="PRU00169"/>
    </source>
</evidence>
<feature type="domain" description="GGDEF" evidence="8">
    <location>
        <begin position="406"/>
        <end position="538"/>
    </location>
</feature>
<gene>
    <name evidence="10" type="ORF">Lsan_1216</name>
</gene>
<dbReference type="PROSITE" id="PS50110">
    <property type="entry name" value="RESPONSE_REGULATORY"/>
    <property type="match status" value="1"/>
</dbReference>
<dbReference type="PANTHER" id="PTHR45138:SF9">
    <property type="entry name" value="DIGUANYLATE CYCLASE DGCM-RELATED"/>
    <property type="match status" value="1"/>
</dbReference>
<evidence type="ECO:0000259" key="7">
    <source>
        <dbReference type="PROSITE" id="PS50110"/>
    </source>
</evidence>
<dbReference type="CDD" id="cd00156">
    <property type="entry name" value="REC"/>
    <property type="match status" value="1"/>
</dbReference>
<sequence>MDEKIQKKLHNLFMRYRKQLPERIYSLELQWQAQLKQWDLAGFQEFHRNVHSLCGSAGTYGYLELGKTARQMEILLKNILANGKLTEDDREKITSYFNQLKGVLAHEDSPQSLVFIAEKKSADNKLVYILEQETALVNELRASLQQAGYDTQHIKDMTSLQNLIQKNQPIALIIDTDYLDKSSIEYLTTVEKHQKGLIQLFCIVPNADLLPRLTAIRAGCVAFFQKPLDVSYMIQEINLNCTSPINEAYRILILDDSQSLAEFYSLILKQADMITRAITKPLDLLKELETFQPDLILMDIYMPECSGLELATLLRKDRRYTKIPIIFLSTEDDKNKKLAAISLGGDDFLTKPVSPQDLVSAVRSRSNRASILNYYMTTDSLTGLLNHSSVLNRLNIEISRAKQQQSSLSFVMIDIDNFKLINDTYGHPFGDTVIKKLASMLMMGLRNQDIIGRYGGEEFVLILPGANLENSQKICNNLRLQFSNHAFTINEQQVHVTISIGISSLTHSHDFNDIVNYADQALYKAKQNGKNQVVVYSEHLILN</sequence>
<dbReference type="InterPro" id="IPR008207">
    <property type="entry name" value="Sig_transdc_His_kin_Hpt_dom"/>
</dbReference>
<feature type="domain" description="HPt" evidence="9">
    <location>
        <begin position="5"/>
        <end position="111"/>
    </location>
</feature>
<evidence type="ECO:0000256" key="4">
    <source>
        <dbReference type="ARBA" id="ARBA00034247"/>
    </source>
</evidence>
<dbReference type="FunFam" id="3.30.70.270:FF:000001">
    <property type="entry name" value="Diguanylate cyclase domain protein"/>
    <property type="match status" value="1"/>
</dbReference>
<dbReference type="PATRIC" id="fig|45074.5.peg.1296"/>
<dbReference type="InterPro" id="IPR001789">
    <property type="entry name" value="Sig_transdc_resp-reg_receiver"/>
</dbReference>
<feature type="modified residue" description="4-aspartylphosphate" evidence="6">
    <location>
        <position position="299"/>
    </location>
</feature>
<dbReference type="Gene3D" id="3.30.70.270">
    <property type="match status" value="1"/>
</dbReference>
<dbReference type="EC" id="2.7.7.65" evidence="2"/>
<dbReference type="RefSeq" id="WP_058513614.1">
    <property type="nucleotide sequence ID" value="NZ_CAAAIH010000003.1"/>
</dbReference>
<organism evidence="10 11">
    <name type="scientific">Legionella santicrucis</name>
    <dbReference type="NCBI Taxonomy" id="45074"/>
    <lineage>
        <taxon>Bacteria</taxon>
        <taxon>Pseudomonadati</taxon>
        <taxon>Pseudomonadota</taxon>
        <taxon>Gammaproteobacteria</taxon>
        <taxon>Legionellales</taxon>
        <taxon>Legionellaceae</taxon>
        <taxon>Legionella</taxon>
    </lineage>
</organism>
<accession>A0A0W0Z3Q8</accession>
<dbReference type="Pfam" id="PF00072">
    <property type="entry name" value="Response_reg"/>
    <property type="match status" value="1"/>
</dbReference>
<evidence type="ECO:0000259" key="8">
    <source>
        <dbReference type="PROSITE" id="PS50887"/>
    </source>
</evidence>
<dbReference type="Gene3D" id="3.40.50.2300">
    <property type="match status" value="2"/>
</dbReference>
<proteinExistence type="predicted"/>
<evidence type="ECO:0000256" key="2">
    <source>
        <dbReference type="ARBA" id="ARBA00012528"/>
    </source>
</evidence>
<evidence type="ECO:0000256" key="5">
    <source>
        <dbReference type="PROSITE-ProRule" id="PRU00110"/>
    </source>
</evidence>
<dbReference type="PROSITE" id="PS50894">
    <property type="entry name" value="HPT"/>
    <property type="match status" value="1"/>
</dbReference>
<dbReference type="Gene3D" id="1.20.120.160">
    <property type="entry name" value="HPT domain"/>
    <property type="match status" value="1"/>
</dbReference>
<dbReference type="InterPro" id="IPR043128">
    <property type="entry name" value="Rev_trsase/Diguanyl_cyclase"/>
</dbReference>
<dbReference type="GO" id="GO:1902201">
    <property type="term" value="P:negative regulation of bacterial-type flagellum-dependent cell motility"/>
    <property type="evidence" value="ECO:0007669"/>
    <property type="project" value="TreeGrafter"/>
</dbReference>
<dbReference type="PANTHER" id="PTHR45138">
    <property type="entry name" value="REGULATORY COMPONENTS OF SENSORY TRANSDUCTION SYSTEM"/>
    <property type="match status" value="1"/>
</dbReference>
<keyword evidence="3" id="KW-0902">Two-component regulatory system</keyword>
<dbReference type="GO" id="GO:0000160">
    <property type="term" value="P:phosphorelay signal transduction system"/>
    <property type="evidence" value="ECO:0007669"/>
    <property type="project" value="UniProtKB-KW"/>
</dbReference>
<dbReference type="InterPro" id="IPR036641">
    <property type="entry name" value="HPT_dom_sf"/>
</dbReference>
<dbReference type="Proteomes" id="UP000054703">
    <property type="component" value="Unassembled WGS sequence"/>
</dbReference>
<dbReference type="GO" id="GO:0005886">
    <property type="term" value="C:plasma membrane"/>
    <property type="evidence" value="ECO:0007669"/>
    <property type="project" value="TreeGrafter"/>
</dbReference>
<dbReference type="InterPro" id="IPR000160">
    <property type="entry name" value="GGDEF_dom"/>
</dbReference>
<dbReference type="PROSITE" id="PS50887">
    <property type="entry name" value="GGDEF"/>
    <property type="match status" value="1"/>
</dbReference>
<evidence type="ECO:0000256" key="3">
    <source>
        <dbReference type="ARBA" id="ARBA00023012"/>
    </source>
</evidence>
<dbReference type="GO" id="GO:0043709">
    <property type="term" value="P:cell adhesion involved in single-species biofilm formation"/>
    <property type="evidence" value="ECO:0007669"/>
    <property type="project" value="TreeGrafter"/>
</dbReference>
<dbReference type="SUPFAM" id="SSF52172">
    <property type="entry name" value="CheY-like"/>
    <property type="match status" value="2"/>
</dbReference>
<dbReference type="NCBIfam" id="TIGR00254">
    <property type="entry name" value="GGDEF"/>
    <property type="match status" value="1"/>
</dbReference>
<dbReference type="InterPro" id="IPR029787">
    <property type="entry name" value="Nucleotide_cyclase"/>
</dbReference>
<reference evidence="10 11" key="1">
    <citation type="submission" date="2015-11" db="EMBL/GenBank/DDBJ databases">
        <title>Genomic analysis of 38 Legionella species identifies large and diverse effector repertoires.</title>
        <authorList>
            <person name="Burstein D."/>
            <person name="Amaro F."/>
            <person name="Zusman T."/>
            <person name="Lifshitz Z."/>
            <person name="Cohen O."/>
            <person name="Gilbert J.A."/>
            <person name="Pupko T."/>
            <person name="Shuman H.A."/>
            <person name="Segal G."/>
        </authorList>
    </citation>
    <scope>NUCLEOTIDE SEQUENCE [LARGE SCALE GENOMIC DNA]</scope>
    <source>
        <strain evidence="10 11">SC-63-C7</strain>
    </source>
</reference>
<dbReference type="AlphaFoldDB" id="A0A0W0Z3Q8"/>
<keyword evidence="6" id="KW-0597">Phosphoprotein</keyword>
<dbReference type="InterPro" id="IPR011006">
    <property type="entry name" value="CheY-like_superfamily"/>
</dbReference>
<dbReference type="SMART" id="SM00267">
    <property type="entry name" value="GGDEF"/>
    <property type="match status" value="1"/>
</dbReference>
<dbReference type="STRING" id="45074.Lsan_1216"/>
<comment type="cofactor">
    <cofactor evidence="1">
        <name>Mg(2+)</name>
        <dbReference type="ChEBI" id="CHEBI:18420"/>
    </cofactor>
</comment>
<dbReference type="GO" id="GO:0004672">
    <property type="term" value="F:protein kinase activity"/>
    <property type="evidence" value="ECO:0007669"/>
    <property type="project" value="UniProtKB-ARBA"/>
</dbReference>
<comment type="catalytic activity">
    <reaction evidence="4">
        <text>2 GTP = 3',3'-c-di-GMP + 2 diphosphate</text>
        <dbReference type="Rhea" id="RHEA:24898"/>
        <dbReference type="ChEBI" id="CHEBI:33019"/>
        <dbReference type="ChEBI" id="CHEBI:37565"/>
        <dbReference type="ChEBI" id="CHEBI:58805"/>
        <dbReference type="EC" id="2.7.7.65"/>
    </reaction>
</comment>
<dbReference type="Pfam" id="PF00990">
    <property type="entry name" value="GGDEF"/>
    <property type="match status" value="1"/>
</dbReference>
<dbReference type="OrthoDB" id="9812260at2"/>
<dbReference type="SUPFAM" id="SSF47226">
    <property type="entry name" value="Histidine-containing phosphotransfer domain, HPT domain"/>
    <property type="match status" value="1"/>
</dbReference>
<dbReference type="InterPro" id="IPR045343">
    <property type="entry name" value="VpsR"/>
</dbReference>
<dbReference type="EMBL" id="LNYU01000024">
    <property type="protein sequence ID" value="KTD63783.1"/>
    <property type="molecule type" value="Genomic_DNA"/>
</dbReference>
<keyword evidence="11" id="KW-1185">Reference proteome</keyword>
<evidence type="ECO:0000313" key="11">
    <source>
        <dbReference type="Proteomes" id="UP000054703"/>
    </source>
</evidence>
<feature type="domain" description="Response regulatory" evidence="7">
    <location>
        <begin position="250"/>
        <end position="366"/>
    </location>
</feature>
<feature type="modified residue" description="Phosphohistidine" evidence="5">
    <location>
        <position position="51"/>
    </location>
</feature>
<evidence type="ECO:0000313" key="10">
    <source>
        <dbReference type="EMBL" id="KTD63783.1"/>
    </source>
</evidence>
<name>A0A0W0Z3Q8_9GAMM</name>
<dbReference type="SUPFAM" id="SSF55073">
    <property type="entry name" value="Nucleotide cyclase"/>
    <property type="match status" value="1"/>
</dbReference>
<evidence type="ECO:0000259" key="9">
    <source>
        <dbReference type="PROSITE" id="PS50894"/>
    </source>
</evidence>
<dbReference type="InterPro" id="IPR050469">
    <property type="entry name" value="Diguanylate_Cyclase"/>
</dbReference>
<dbReference type="GO" id="GO:0052621">
    <property type="term" value="F:diguanylate cyclase activity"/>
    <property type="evidence" value="ECO:0007669"/>
    <property type="project" value="UniProtKB-EC"/>
</dbReference>
<dbReference type="Pfam" id="PF20161">
    <property type="entry name" value="VpsR"/>
    <property type="match status" value="1"/>
</dbReference>